<name>A0A139SLW7_9BACT</name>
<protein>
    <submittedName>
        <fullName evidence="12">Phosphoglucosamine mutase</fullName>
    </submittedName>
</protein>
<evidence type="ECO:0000256" key="2">
    <source>
        <dbReference type="ARBA" id="ARBA00010231"/>
    </source>
</evidence>
<evidence type="ECO:0000256" key="7">
    <source>
        <dbReference type="RuleBase" id="RU004326"/>
    </source>
</evidence>
<evidence type="ECO:0000256" key="4">
    <source>
        <dbReference type="ARBA" id="ARBA00022723"/>
    </source>
</evidence>
<sequence>MSRRYFGTDGVRGPVGGALVNPDFFARLSAAAVEWAKTQAGRSGSVAGSEGGTREVAGADERRSEGARPLRVLIGRDTRASGPELERGVIAGVLAAGAEPVRLGVLPTPAVARAVKTTGAALGVVITASHNPASDNGIKFFTSFGTKLTDADEAQIEHLLPEAVPLGAVEAAQTTACDETALTAYVQAHAQLLPAQSLAGWRIAVDTANGATVSATPVALRALGAEIVGIGDQPDGHNINAGLGSEHPEKLAALVRESGARLGVVHDGDGDRCILIDELGAVLDGDEILTILALDALRRGALARDTLVITVQSNLGVDAAIGAAGGRVLRTNVGDRYVSERMRAEGAALGGESSGHIICADISPTGDGLVTALRVIDVMRRSGQPLSALRGELRKFPQKTSAHRVPERRALGSCPKLQTAIRELEAAFNKSGETATTGCVGTGRVMVRYSGTELKLRFLVEAGEETLAAGALAQLETAARADGLFEPTQ</sequence>
<dbReference type="InterPro" id="IPR036900">
    <property type="entry name" value="A-D-PHexomutase_C_sf"/>
</dbReference>
<evidence type="ECO:0000259" key="10">
    <source>
        <dbReference type="Pfam" id="PF02879"/>
    </source>
</evidence>
<dbReference type="InterPro" id="IPR050060">
    <property type="entry name" value="Phosphoglucosamine_mutase"/>
</dbReference>
<organism evidence="12 13">
    <name type="scientific">Cephaloticoccus primus</name>
    <dbReference type="NCBI Taxonomy" id="1548207"/>
    <lineage>
        <taxon>Bacteria</taxon>
        <taxon>Pseudomonadati</taxon>
        <taxon>Verrucomicrobiota</taxon>
        <taxon>Opitutia</taxon>
        <taxon>Opitutales</taxon>
        <taxon>Opitutaceae</taxon>
        <taxon>Cephaloticoccus</taxon>
    </lineage>
</organism>
<dbReference type="InterPro" id="IPR005845">
    <property type="entry name" value="A-D-PHexomutase_a/b/a-II"/>
</dbReference>
<dbReference type="GO" id="GO:0004615">
    <property type="term" value="F:phosphomannomutase activity"/>
    <property type="evidence" value="ECO:0007669"/>
    <property type="project" value="TreeGrafter"/>
</dbReference>
<dbReference type="GO" id="GO:0008966">
    <property type="term" value="F:phosphoglucosamine mutase activity"/>
    <property type="evidence" value="ECO:0007669"/>
    <property type="project" value="TreeGrafter"/>
</dbReference>
<dbReference type="RefSeq" id="WP_068630248.1">
    <property type="nucleotide sequence ID" value="NZ_LSZQ01000046.1"/>
</dbReference>
<dbReference type="SUPFAM" id="SSF55957">
    <property type="entry name" value="Phosphoglucomutase, C-terminal domain"/>
    <property type="match status" value="1"/>
</dbReference>
<reference evidence="13" key="1">
    <citation type="submission" date="2016-02" db="EMBL/GenBank/DDBJ databases">
        <authorList>
            <person name="Sanders J.G."/>
            <person name="Lin J.Y."/>
            <person name="Wertz J.T."/>
            <person name="Russell J.A."/>
            <person name="Moreau C.S."/>
            <person name="Powell S."/>
        </authorList>
    </citation>
    <scope>NUCLEOTIDE SEQUENCE [LARGE SCALE GENOMIC DNA]</scope>
    <source>
        <strain evidence="13">CAG34</strain>
    </source>
</reference>
<dbReference type="Pfam" id="PF02879">
    <property type="entry name" value="PGM_PMM_II"/>
    <property type="match status" value="1"/>
</dbReference>
<dbReference type="GO" id="GO:0006048">
    <property type="term" value="P:UDP-N-acetylglucosamine biosynthetic process"/>
    <property type="evidence" value="ECO:0007669"/>
    <property type="project" value="TreeGrafter"/>
</dbReference>
<keyword evidence="4 7" id="KW-0479">Metal-binding</keyword>
<dbReference type="PANTHER" id="PTHR42946:SF1">
    <property type="entry name" value="PHOSPHOGLUCOMUTASE (ALPHA-D-GLUCOSE-1,6-BISPHOSPHATE-DEPENDENT)"/>
    <property type="match status" value="1"/>
</dbReference>
<keyword evidence="13" id="KW-1185">Reference proteome</keyword>
<feature type="domain" description="Alpha-D-phosphohexomutase alpha/beta/alpha" evidence="10">
    <location>
        <begin position="184"/>
        <end position="280"/>
    </location>
</feature>
<comment type="caution">
    <text evidence="12">The sequence shown here is derived from an EMBL/GenBank/DDBJ whole genome shotgun (WGS) entry which is preliminary data.</text>
</comment>
<keyword evidence="3" id="KW-0597">Phosphoprotein</keyword>
<evidence type="ECO:0000256" key="3">
    <source>
        <dbReference type="ARBA" id="ARBA00022553"/>
    </source>
</evidence>
<dbReference type="Pfam" id="PF02878">
    <property type="entry name" value="PGM_PMM_I"/>
    <property type="match status" value="1"/>
</dbReference>
<dbReference type="SUPFAM" id="SSF53738">
    <property type="entry name" value="Phosphoglucomutase, first 3 domains"/>
    <property type="match status" value="3"/>
</dbReference>
<dbReference type="EMBL" id="LSZQ01000046">
    <property type="protein sequence ID" value="KXU35542.1"/>
    <property type="molecule type" value="Genomic_DNA"/>
</dbReference>
<dbReference type="GO" id="GO:0005829">
    <property type="term" value="C:cytosol"/>
    <property type="evidence" value="ECO:0007669"/>
    <property type="project" value="TreeGrafter"/>
</dbReference>
<evidence type="ECO:0000256" key="1">
    <source>
        <dbReference type="ARBA" id="ARBA00001946"/>
    </source>
</evidence>
<dbReference type="Gene3D" id="3.30.310.50">
    <property type="entry name" value="Alpha-D-phosphohexomutase, C-terminal domain"/>
    <property type="match status" value="1"/>
</dbReference>
<dbReference type="GO" id="GO:0005975">
    <property type="term" value="P:carbohydrate metabolic process"/>
    <property type="evidence" value="ECO:0007669"/>
    <property type="project" value="InterPro"/>
</dbReference>
<feature type="region of interest" description="Disordered" evidence="8">
    <location>
        <begin position="41"/>
        <end position="63"/>
    </location>
</feature>
<evidence type="ECO:0000313" key="13">
    <source>
        <dbReference type="Proteomes" id="UP000070058"/>
    </source>
</evidence>
<dbReference type="InterPro" id="IPR005844">
    <property type="entry name" value="A-D-PHexomutase_a/b/a-I"/>
</dbReference>
<feature type="domain" description="Alpha-D-phosphohexomutase alpha/beta/alpha" evidence="9">
    <location>
        <begin position="68"/>
        <end position="160"/>
    </location>
</feature>
<evidence type="ECO:0000256" key="5">
    <source>
        <dbReference type="ARBA" id="ARBA00022842"/>
    </source>
</evidence>
<dbReference type="InterPro" id="IPR016055">
    <property type="entry name" value="A-D-PHexomutase_a/b/a-I/II/III"/>
</dbReference>
<keyword evidence="6" id="KW-0413">Isomerase</keyword>
<dbReference type="OrthoDB" id="9806956at2"/>
<proteinExistence type="inferred from homology"/>
<keyword evidence="5 7" id="KW-0460">Magnesium</keyword>
<gene>
    <name evidence="12" type="ORF">AXK11_06005</name>
</gene>
<dbReference type="Gene3D" id="3.40.120.10">
    <property type="entry name" value="Alpha-D-Glucose-1,6-Bisphosphate, subunit A, domain 3"/>
    <property type="match status" value="3"/>
</dbReference>
<evidence type="ECO:0000259" key="11">
    <source>
        <dbReference type="Pfam" id="PF02880"/>
    </source>
</evidence>
<evidence type="ECO:0000256" key="6">
    <source>
        <dbReference type="ARBA" id="ARBA00023235"/>
    </source>
</evidence>
<dbReference type="PROSITE" id="PS00710">
    <property type="entry name" value="PGM_PMM"/>
    <property type="match status" value="1"/>
</dbReference>
<dbReference type="Proteomes" id="UP000070058">
    <property type="component" value="Unassembled WGS sequence"/>
</dbReference>
<feature type="domain" description="Alpha-D-phosphohexomutase alpha/beta/alpha" evidence="11">
    <location>
        <begin position="284"/>
        <end position="392"/>
    </location>
</feature>
<dbReference type="InterPro" id="IPR005841">
    <property type="entry name" value="Alpha-D-phosphohexomutase_SF"/>
</dbReference>
<comment type="similarity">
    <text evidence="2 7">Belongs to the phosphohexose mutase family.</text>
</comment>
<dbReference type="InterPro" id="IPR005846">
    <property type="entry name" value="A-D-PHexomutase_a/b/a-III"/>
</dbReference>
<evidence type="ECO:0000256" key="8">
    <source>
        <dbReference type="SAM" id="MobiDB-lite"/>
    </source>
</evidence>
<dbReference type="GO" id="GO:0000287">
    <property type="term" value="F:magnesium ion binding"/>
    <property type="evidence" value="ECO:0007669"/>
    <property type="project" value="InterPro"/>
</dbReference>
<dbReference type="PANTHER" id="PTHR42946">
    <property type="entry name" value="PHOSPHOHEXOSE MUTASE"/>
    <property type="match status" value="1"/>
</dbReference>
<dbReference type="PRINTS" id="PR00509">
    <property type="entry name" value="PGMPMM"/>
</dbReference>
<dbReference type="GO" id="GO:0009252">
    <property type="term" value="P:peptidoglycan biosynthetic process"/>
    <property type="evidence" value="ECO:0007669"/>
    <property type="project" value="TreeGrafter"/>
</dbReference>
<dbReference type="AlphaFoldDB" id="A0A139SLW7"/>
<dbReference type="InterPro" id="IPR016066">
    <property type="entry name" value="A-D-PHexomutase_CS"/>
</dbReference>
<dbReference type="STRING" id="1548207.AXK11_06005"/>
<comment type="cofactor">
    <cofactor evidence="1">
        <name>Mg(2+)</name>
        <dbReference type="ChEBI" id="CHEBI:18420"/>
    </cofactor>
</comment>
<evidence type="ECO:0000313" key="12">
    <source>
        <dbReference type="EMBL" id="KXU35542.1"/>
    </source>
</evidence>
<evidence type="ECO:0000259" key="9">
    <source>
        <dbReference type="Pfam" id="PF02878"/>
    </source>
</evidence>
<accession>A0A139SLW7</accession>
<dbReference type="Pfam" id="PF02880">
    <property type="entry name" value="PGM_PMM_III"/>
    <property type="match status" value="1"/>
</dbReference>
<dbReference type="FunFam" id="3.40.120.10:FF:000003">
    <property type="entry name" value="Phosphoglucosamine mutase"/>
    <property type="match status" value="1"/>
</dbReference>